<dbReference type="RefSeq" id="WP_084090276.1">
    <property type="nucleotide sequence ID" value="NZ_FWXD01000008.1"/>
</dbReference>
<reference evidence="2 3" key="1">
    <citation type="submission" date="2017-04" db="EMBL/GenBank/DDBJ databases">
        <authorList>
            <person name="Afonso C.L."/>
            <person name="Miller P.J."/>
            <person name="Scott M.A."/>
            <person name="Spackman E."/>
            <person name="Goraichik I."/>
            <person name="Dimitrov K.M."/>
            <person name="Suarez D.L."/>
            <person name="Swayne D.E."/>
        </authorList>
    </citation>
    <scope>NUCLEOTIDE SEQUENCE [LARGE SCALE GENOMIC DNA]</scope>
    <source>
        <strain evidence="2 3">DSM 23236</strain>
    </source>
</reference>
<evidence type="ECO:0000313" key="2">
    <source>
        <dbReference type="EMBL" id="SMC23452.1"/>
    </source>
</evidence>
<feature type="domain" description="Glycosyltransferase 2-like" evidence="1">
    <location>
        <begin position="868"/>
        <end position="994"/>
    </location>
</feature>
<dbReference type="Proteomes" id="UP000192761">
    <property type="component" value="Unassembled WGS sequence"/>
</dbReference>
<dbReference type="Gene3D" id="3.40.50.2000">
    <property type="entry name" value="Glycogen Phosphorylase B"/>
    <property type="match status" value="1"/>
</dbReference>
<dbReference type="Pfam" id="PF00535">
    <property type="entry name" value="Glycos_transf_2"/>
    <property type="match status" value="3"/>
</dbReference>
<feature type="domain" description="Glycosyltransferase 2-like" evidence="1">
    <location>
        <begin position="323"/>
        <end position="464"/>
    </location>
</feature>
<dbReference type="InterPro" id="IPR001173">
    <property type="entry name" value="Glyco_trans_2-like"/>
</dbReference>
<sequence>MTQAAARPDITVAVMSYNNARYIGQTIESVLTQEGVSVELIVFDDQSSDDTLQVLDSFVGRSGFRYEVNPKNLGMMGNYNHCVESGSGRYVVVLGSDDLIYPGHLASMFAALELHPEAPLAYTQCNWIDEDGKLVRYAEHAGHYPHSYFGHRDEVVDLLSVDNYITPSAVMLRRSVFDAVRLAEGPLHRPDLVAGDWELWTRIARQYPDFVFLHQASVGYRVHGGQISQSFYGSDKPLAEHTEILELNLADPAARERMQAAAARIWGLYTARLANYAPEVQEKYRERATAIYQALFVPAAVLVAAAPVATPAPQQAAGEALFSVIITTYNRPDMLRDAIASVAQQTCRDFELLLVNDHGAPVEDVLAEFADLPITYVRQGKNRGLSAARNTALRIARGRFVCYLDDDDLMLPDHLETLRQGIQADDNAVYYTDAWYVGEILQDGQRIERSRDIPYRHGGFSLERLQVSNYIPVNTWCHPLAATQRIGFFDESLPALEDWEFLLRLSGQYQLVHLEAPTVEVRVRETEQDRMSQRQRKNFPALFRDIYGRHAGINTELVSNARQQMIASLDAEMQAGAAGLPQAQGASAAAGESVYLRWQAERQLTIAQGMWFDARAAQFDHPVNILPVLIDTEGAMAQLVRSIRSLVGQLRPATQILILSTAPEPASGAGENVFWYHCPEGWVDPLNAVLQQAQTDWVYLLHAGDMLDKHAFLFLEEQIRSQPKVACFYHDEDAVLADGNSFDMPIFKPDFNLDLLRSQGYIGRMLAIARPAYLQLGGLSAALGELSLIDFAFKAAEQLGFNAVGHIAEVLGHAGVPLGDWLNANAELHRQAVQAHLQRIGARAAAIGIAGTDLTRVVFEHAEQPLVSILVPTKDQLPVLRRCVESLLELTSYPNYELLIVDNNSETAEAKAYLDGIAAMGVERVRVLRYPQPFNFAAINNYAAGEARGDYLVLLNNDTAIVQPDWLQQLLNHAQRPEVGIVGAKLLYPDGRIQHGGVVLGLRGPADHPFIGLPADAPGYMNRLVVDQNYQVVTAACLAVRKSVYLEVGGMDEQAFTVSYNDVDFCLKVGQAGYLTVWTPHAVVMHEGSVSQTQIDPQKQEAKRKRFQAEQAAMYHKWLPLLARDPAYNKNLSVNGNGYEIDPRPLLTWQPLSWRPAPVVLAHPADSMGCGQYRVIQPFMAMEQGQRISGGMSWELLNPVDLERISPDVLVLQRQITDEQYAFMSGFKQFSTAFKVYELDDYLPNLPLKSMHRSHMPKDIVKALRRSLSLVDRFVVSTAPLAEAYAGMHSDIRVVENRLPVDWWSNVQGQRRAGRKPRVGWGGGSSHTGDLELITSVVKELAGEVEWVFFGMCPDALRPFIHEFHNGVPIAEYPAKLASLNLDLALAPLEYNQFNECKSNLRLLEYGACGFPVVCTDIVCYRGDLPVTRVKNRHKDWVDAIRGHLADLDGTFAMGDALREVVLRDWMLKDEHLDTWRKAWMPD</sequence>
<dbReference type="SUPFAM" id="SSF53448">
    <property type="entry name" value="Nucleotide-diphospho-sugar transferases"/>
    <property type="match status" value="4"/>
</dbReference>
<dbReference type="InterPro" id="IPR029044">
    <property type="entry name" value="Nucleotide-diphossugar_trans"/>
</dbReference>
<accession>A0A1W1XI41</accession>
<dbReference type="PANTHER" id="PTHR43179:SF7">
    <property type="entry name" value="RHAMNOSYLTRANSFERASE WBBL"/>
    <property type="match status" value="1"/>
</dbReference>
<dbReference type="EMBL" id="FWXD01000008">
    <property type="protein sequence ID" value="SMC23452.1"/>
    <property type="molecule type" value="Genomic_DNA"/>
</dbReference>
<organism evidence="2 3">
    <name type="scientific">Andreprevotia lacus DSM 23236</name>
    <dbReference type="NCBI Taxonomy" id="1121001"/>
    <lineage>
        <taxon>Bacteria</taxon>
        <taxon>Pseudomonadati</taxon>
        <taxon>Pseudomonadota</taxon>
        <taxon>Betaproteobacteria</taxon>
        <taxon>Neisseriales</taxon>
        <taxon>Chitinibacteraceae</taxon>
        <taxon>Andreprevotia</taxon>
    </lineage>
</organism>
<dbReference type="SUPFAM" id="SSF53756">
    <property type="entry name" value="UDP-Glycosyltransferase/glycogen phosphorylase"/>
    <property type="match status" value="1"/>
</dbReference>
<dbReference type="GO" id="GO:0016757">
    <property type="term" value="F:glycosyltransferase activity"/>
    <property type="evidence" value="ECO:0007669"/>
    <property type="project" value="UniProtKB-KW"/>
</dbReference>
<dbReference type="STRING" id="1121001.SAMN02745857_01608"/>
<keyword evidence="2" id="KW-0808">Transferase</keyword>
<evidence type="ECO:0000259" key="1">
    <source>
        <dbReference type="Pfam" id="PF00535"/>
    </source>
</evidence>
<name>A0A1W1XI41_9NEIS</name>
<dbReference type="OrthoDB" id="9816564at2"/>
<feature type="domain" description="Glycosyltransferase 2-like" evidence="1">
    <location>
        <begin position="11"/>
        <end position="178"/>
    </location>
</feature>
<gene>
    <name evidence="2" type="ORF">SAMN02745857_01608</name>
</gene>
<evidence type="ECO:0000313" key="3">
    <source>
        <dbReference type="Proteomes" id="UP000192761"/>
    </source>
</evidence>
<dbReference type="CDD" id="cd04186">
    <property type="entry name" value="GT_2_like_c"/>
    <property type="match status" value="1"/>
</dbReference>
<dbReference type="PANTHER" id="PTHR43179">
    <property type="entry name" value="RHAMNOSYLTRANSFERASE WBBL"/>
    <property type="match status" value="1"/>
</dbReference>
<proteinExistence type="predicted"/>
<dbReference type="Gene3D" id="3.90.550.10">
    <property type="entry name" value="Spore Coat Polysaccharide Biosynthesis Protein SpsA, Chain A"/>
    <property type="match status" value="4"/>
</dbReference>
<protein>
    <submittedName>
        <fullName evidence="2">Glycosyltransferase, GT2 family</fullName>
    </submittedName>
</protein>
<keyword evidence="3" id="KW-1185">Reference proteome</keyword>